<reference evidence="4 5" key="1">
    <citation type="submission" date="2020-08" db="EMBL/GenBank/DDBJ databases">
        <title>novel species in genus Corynebacterium.</title>
        <authorList>
            <person name="Zhang G."/>
        </authorList>
    </citation>
    <scope>NUCLEOTIDE SEQUENCE [LARGE SCALE GENOMIC DNA]</scope>
    <source>
        <strain evidence="4 5">zg-917</strain>
        <strain evidence="3">Zg-917</strain>
    </source>
</reference>
<proteinExistence type="predicted"/>
<dbReference type="KEGG" id="cluj:IAU68_09990"/>
<dbReference type="InterPro" id="IPR023365">
    <property type="entry name" value="Sortase_dom-sf"/>
</dbReference>
<keyword evidence="5" id="KW-1185">Reference proteome</keyword>
<feature type="compositionally biased region" description="Low complexity" evidence="1">
    <location>
        <begin position="44"/>
        <end position="54"/>
    </location>
</feature>
<evidence type="ECO:0000313" key="5">
    <source>
        <dbReference type="Proteomes" id="UP000642876"/>
    </source>
</evidence>
<gene>
    <name evidence="2" type="ORF">H7348_03205</name>
    <name evidence="3" type="ORF">IAU68_09990</name>
</gene>
<dbReference type="EMBL" id="JACMYE010000002">
    <property type="protein sequence ID" value="MBC3178332.1"/>
    <property type="molecule type" value="Genomic_DNA"/>
</dbReference>
<dbReference type="AlphaFoldDB" id="A0A7H0JY55"/>
<evidence type="ECO:0000256" key="1">
    <source>
        <dbReference type="SAM" id="MobiDB-lite"/>
    </source>
</evidence>
<dbReference type="Proteomes" id="UP000642876">
    <property type="component" value="Unassembled WGS sequence"/>
</dbReference>
<evidence type="ECO:0008006" key="6">
    <source>
        <dbReference type="Google" id="ProtNLM"/>
    </source>
</evidence>
<accession>A0A7H0JY55</accession>
<sequence>MITAVKSVPRWVYHVRRIVAVLIVVLLVRALLDDDTPPPEPSAEETSVSASETTTVRRHAAAQITSGRPVEMVVPVLGMRAGFEEADCRVVDGAIDPKSMDKACALTGEGYPYALPGTDATDLVVIAGHTGAGFSGVFDKLYDGTAERHTVAEGDYLYVRTETSGEDWLVYRATDLHDPDKKALASDPAIWGNGPMPGRLLTISCIQPANLLADSVRNAVVGWQLEGTATSEDVETVFQPR</sequence>
<dbReference type="Proteomes" id="UP000516235">
    <property type="component" value="Chromosome"/>
</dbReference>
<name>A0A7H0JY55_9CORY</name>
<dbReference type="EMBL" id="CP061032">
    <property type="protein sequence ID" value="QNP89971.1"/>
    <property type="molecule type" value="Genomic_DNA"/>
</dbReference>
<organism evidence="3 4">
    <name type="scientific">Corynebacterium lujinxingii</name>
    <dbReference type="NCBI Taxonomy" id="2763010"/>
    <lineage>
        <taxon>Bacteria</taxon>
        <taxon>Bacillati</taxon>
        <taxon>Actinomycetota</taxon>
        <taxon>Actinomycetes</taxon>
        <taxon>Mycobacteriales</taxon>
        <taxon>Corynebacteriaceae</taxon>
        <taxon>Corynebacterium</taxon>
    </lineage>
</organism>
<feature type="region of interest" description="Disordered" evidence="1">
    <location>
        <begin position="35"/>
        <end position="55"/>
    </location>
</feature>
<evidence type="ECO:0000313" key="2">
    <source>
        <dbReference type="EMBL" id="MBC3178332.1"/>
    </source>
</evidence>
<evidence type="ECO:0000313" key="4">
    <source>
        <dbReference type="Proteomes" id="UP000516235"/>
    </source>
</evidence>
<protein>
    <recommendedName>
        <fullName evidence="6">Sortase</fullName>
    </recommendedName>
</protein>
<dbReference type="Gene3D" id="2.40.260.10">
    <property type="entry name" value="Sortase"/>
    <property type="match status" value="1"/>
</dbReference>
<evidence type="ECO:0000313" key="3">
    <source>
        <dbReference type="EMBL" id="QNP89971.1"/>
    </source>
</evidence>